<reference evidence="6 7" key="1">
    <citation type="journal article" date="2017" name="Nature">
        <title>The Apostasia genome and the evolution of orchids.</title>
        <authorList>
            <person name="Zhang G.Q."/>
            <person name="Liu K.W."/>
            <person name="Li Z."/>
            <person name="Lohaus R."/>
            <person name="Hsiao Y.Y."/>
            <person name="Niu S.C."/>
            <person name="Wang J.Y."/>
            <person name="Lin Y.C."/>
            <person name="Xu Q."/>
            <person name="Chen L.J."/>
            <person name="Yoshida K."/>
            <person name="Fujiwara S."/>
            <person name="Wang Z.W."/>
            <person name="Zhang Y.Q."/>
            <person name="Mitsuda N."/>
            <person name="Wang M."/>
            <person name="Liu G.H."/>
            <person name="Pecoraro L."/>
            <person name="Huang H.X."/>
            <person name="Xiao X.J."/>
            <person name="Lin M."/>
            <person name="Wu X.Y."/>
            <person name="Wu W.L."/>
            <person name="Chen Y.Y."/>
            <person name="Chang S.B."/>
            <person name="Sakamoto S."/>
            <person name="Ohme-Takagi M."/>
            <person name="Yagi M."/>
            <person name="Zeng S.J."/>
            <person name="Shen C.Y."/>
            <person name="Yeh C.M."/>
            <person name="Luo Y.B."/>
            <person name="Tsai W.C."/>
            <person name="Van de Peer Y."/>
            <person name="Liu Z.J."/>
        </authorList>
    </citation>
    <scope>NUCLEOTIDE SEQUENCE [LARGE SCALE GENOMIC DNA]</scope>
    <source>
        <strain evidence="7">cv. Shenzhen</strain>
        <tissue evidence="6">Stem</tissue>
    </source>
</reference>
<keyword evidence="2 6" id="KW-0689">Ribosomal protein</keyword>
<feature type="compositionally biased region" description="Low complexity" evidence="5">
    <location>
        <begin position="127"/>
        <end position="141"/>
    </location>
</feature>
<dbReference type="InterPro" id="IPR000589">
    <property type="entry name" value="Ribosomal_uS15"/>
</dbReference>
<dbReference type="CDD" id="cd00353">
    <property type="entry name" value="Ribosomal_S15p_S13e"/>
    <property type="match status" value="1"/>
</dbReference>
<feature type="compositionally biased region" description="Low complexity" evidence="5">
    <location>
        <begin position="101"/>
        <end position="112"/>
    </location>
</feature>
<feature type="compositionally biased region" description="Low complexity" evidence="5">
    <location>
        <begin position="14"/>
        <end position="41"/>
    </location>
</feature>
<dbReference type="Proteomes" id="UP000236161">
    <property type="component" value="Unassembled WGS sequence"/>
</dbReference>
<feature type="compositionally biased region" description="Pro residues" evidence="5">
    <location>
        <begin position="84"/>
        <end position="100"/>
    </location>
</feature>
<dbReference type="PANTHER" id="PTHR47546:SF3">
    <property type="entry name" value="30S RIBOSOMAL PROTEIN S15, CHLOROPLASTIC"/>
    <property type="match status" value="1"/>
</dbReference>
<dbReference type="HAMAP" id="MF_01343_B">
    <property type="entry name" value="Ribosomal_uS15_B"/>
    <property type="match status" value="1"/>
</dbReference>
<dbReference type="GO" id="GO:0006412">
    <property type="term" value="P:translation"/>
    <property type="evidence" value="ECO:0007669"/>
    <property type="project" value="InterPro"/>
</dbReference>
<evidence type="ECO:0000313" key="6">
    <source>
        <dbReference type="EMBL" id="PKA47157.1"/>
    </source>
</evidence>
<name>A0A2H9ZV40_9ASPA</name>
<dbReference type="Gene3D" id="6.10.250.3130">
    <property type="match status" value="1"/>
</dbReference>
<accession>A0A2H9ZV40</accession>
<proteinExistence type="inferred from homology"/>
<dbReference type="GO" id="GO:0005737">
    <property type="term" value="C:cytoplasm"/>
    <property type="evidence" value="ECO:0007669"/>
    <property type="project" value="UniProtKB-ARBA"/>
</dbReference>
<dbReference type="GO" id="GO:0005840">
    <property type="term" value="C:ribosome"/>
    <property type="evidence" value="ECO:0007669"/>
    <property type="project" value="UniProtKB-KW"/>
</dbReference>
<keyword evidence="7" id="KW-1185">Reference proteome</keyword>
<dbReference type="AlphaFoldDB" id="A0A2H9ZV40"/>
<dbReference type="GO" id="GO:1990904">
    <property type="term" value="C:ribonucleoprotein complex"/>
    <property type="evidence" value="ECO:0007669"/>
    <property type="project" value="UniProtKB-KW"/>
</dbReference>
<comment type="similarity">
    <text evidence="1">Belongs to the universal ribosomal protein uS15 family.</text>
</comment>
<keyword evidence="3" id="KW-0687">Ribonucleoprotein</keyword>
<evidence type="ECO:0000256" key="3">
    <source>
        <dbReference type="ARBA" id="ARBA00023274"/>
    </source>
</evidence>
<dbReference type="SUPFAM" id="SSF47060">
    <property type="entry name" value="S15/NS1 RNA-binding domain"/>
    <property type="match status" value="1"/>
</dbReference>
<dbReference type="InterPro" id="IPR005290">
    <property type="entry name" value="Ribosomal_uS15_bac-type"/>
</dbReference>
<evidence type="ECO:0000256" key="1">
    <source>
        <dbReference type="ARBA" id="ARBA00008434"/>
    </source>
</evidence>
<gene>
    <name evidence="6" type="primary">rps15</name>
    <name evidence="6" type="ORF">AXF42_Ash017102</name>
</gene>
<dbReference type="InterPro" id="IPR009068">
    <property type="entry name" value="uS15_NS1_RNA-bd_sf"/>
</dbReference>
<feature type="region of interest" description="Disordered" evidence="5">
    <location>
        <begin position="1"/>
        <end position="173"/>
    </location>
</feature>
<feature type="compositionally biased region" description="Basic and acidic residues" evidence="5">
    <location>
        <begin position="163"/>
        <end position="173"/>
    </location>
</feature>
<feature type="compositionally biased region" description="Basic and acidic residues" evidence="5">
    <location>
        <begin position="114"/>
        <end position="125"/>
    </location>
</feature>
<evidence type="ECO:0000256" key="5">
    <source>
        <dbReference type="SAM" id="MobiDB-lite"/>
    </source>
</evidence>
<dbReference type="NCBIfam" id="TIGR00952">
    <property type="entry name" value="S15_bact"/>
    <property type="match status" value="1"/>
</dbReference>
<evidence type="ECO:0000256" key="4">
    <source>
        <dbReference type="ARBA" id="ARBA00035250"/>
    </source>
</evidence>
<dbReference type="EMBL" id="KZ453539">
    <property type="protein sequence ID" value="PKA47157.1"/>
    <property type="molecule type" value="Genomic_DNA"/>
</dbReference>
<dbReference type="Gene3D" id="1.10.287.10">
    <property type="entry name" value="S15/NS1, RNA-binding"/>
    <property type="match status" value="1"/>
</dbReference>
<protein>
    <recommendedName>
        <fullName evidence="4">Small ribosomal subunit protein uS15c</fullName>
    </recommendedName>
</protein>
<evidence type="ECO:0000256" key="2">
    <source>
        <dbReference type="ARBA" id="ARBA00022980"/>
    </source>
</evidence>
<organism evidence="6 7">
    <name type="scientific">Apostasia shenzhenica</name>
    <dbReference type="NCBI Taxonomy" id="1088818"/>
    <lineage>
        <taxon>Eukaryota</taxon>
        <taxon>Viridiplantae</taxon>
        <taxon>Streptophyta</taxon>
        <taxon>Embryophyta</taxon>
        <taxon>Tracheophyta</taxon>
        <taxon>Spermatophyta</taxon>
        <taxon>Magnoliopsida</taxon>
        <taxon>Liliopsida</taxon>
        <taxon>Asparagales</taxon>
        <taxon>Orchidaceae</taxon>
        <taxon>Apostasioideae</taxon>
        <taxon>Apostasia</taxon>
    </lineage>
</organism>
<dbReference type="Pfam" id="PF00312">
    <property type="entry name" value="Ribosomal_S15"/>
    <property type="match status" value="1"/>
</dbReference>
<dbReference type="OrthoDB" id="441444at2759"/>
<feature type="compositionally biased region" description="Polar residues" evidence="5">
    <location>
        <begin position="151"/>
        <end position="161"/>
    </location>
</feature>
<dbReference type="GO" id="GO:0003735">
    <property type="term" value="F:structural constituent of ribosome"/>
    <property type="evidence" value="ECO:0007669"/>
    <property type="project" value="InterPro"/>
</dbReference>
<evidence type="ECO:0000313" key="7">
    <source>
        <dbReference type="Proteomes" id="UP000236161"/>
    </source>
</evidence>
<dbReference type="PANTHER" id="PTHR47546">
    <property type="entry name" value="S15/NS1, RNA-BINDING PROTEIN"/>
    <property type="match status" value="1"/>
</dbReference>
<dbReference type="STRING" id="1088818.A0A2H9ZV40"/>
<sequence length="468" mass="52444">MLRHLKLQPKPIYPSSRSLRRFSTSSSPSTPSPEDSDSTSSGSGGGGDGDTRPPDTSPAEGSSPPTPPSFSSYFSDIKQRLKAPPSPPRLIPIDPPPPPAFSGAAKPAPAASLEEIRKHLAEFRLKSGSSPSGERTSSGPPLSFQDLLKNNILNKPGSSAEGSGRDDGKGLSFDSIRESLQKFRDSSRDKVVQEPGSTFNIKAFQDSLRRKPGEGERGTQLIVTDKLPDSIFGKEKREKKEKGGEPKALRTEFVKMYSYDELGEKLQKLRPEKDGKKGEEWFSLTELNERLAKLRELEEKETESRLGGVSFKDLRESLQRLKDADANRKANVNRFSIFANLGLQQTPNFLLKPPQEHLLENYFHPDHMSSAEKLKLELKSVRDEFKMSENDCGSARVQIAQLTTKIKHLSEVLHKKDKHSRKGLHEMVQQRKKLLKYLRRTDWDSYCLVLSKLGLRDITEYKLADYKS</sequence>
<dbReference type="SMART" id="SM01387">
    <property type="entry name" value="Ribosomal_S15"/>
    <property type="match status" value="1"/>
</dbReference>